<comment type="subcellular location">
    <subcellularLocation>
        <location evidence="1">Cell membrane</location>
        <topology evidence="1">Multi-pass membrane protein</topology>
    </subcellularLocation>
</comment>
<keyword evidence="5 6" id="KW-0472">Membrane</keyword>
<dbReference type="EMBL" id="JBBKZS010000004">
    <property type="protein sequence ID" value="MEJ8855153.1"/>
    <property type="molecule type" value="Genomic_DNA"/>
</dbReference>
<dbReference type="InterPro" id="IPR020948">
    <property type="entry name" value="P_starv_induced_PsiE-like"/>
</dbReference>
<dbReference type="Pfam" id="PF06146">
    <property type="entry name" value="PsiE"/>
    <property type="match status" value="1"/>
</dbReference>
<evidence type="ECO:0000256" key="4">
    <source>
        <dbReference type="ARBA" id="ARBA00022989"/>
    </source>
</evidence>
<evidence type="ECO:0000256" key="6">
    <source>
        <dbReference type="SAM" id="Phobius"/>
    </source>
</evidence>
<proteinExistence type="predicted"/>
<keyword evidence="4 6" id="KW-1133">Transmembrane helix</keyword>
<organism evidence="7 8">
    <name type="scientific">Variovorax robiniae</name>
    <dbReference type="NCBI Taxonomy" id="1836199"/>
    <lineage>
        <taxon>Bacteria</taxon>
        <taxon>Pseudomonadati</taxon>
        <taxon>Pseudomonadota</taxon>
        <taxon>Betaproteobacteria</taxon>
        <taxon>Burkholderiales</taxon>
        <taxon>Comamonadaceae</taxon>
        <taxon>Variovorax</taxon>
    </lineage>
</organism>
<dbReference type="RefSeq" id="WP_340335241.1">
    <property type="nucleotide sequence ID" value="NZ_JBBKZS010000004.1"/>
</dbReference>
<evidence type="ECO:0000256" key="3">
    <source>
        <dbReference type="ARBA" id="ARBA00022692"/>
    </source>
</evidence>
<protein>
    <submittedName>
        <fullName evidence="7">Phosphate-starvation-inducible PsiE family protein</fullName>
    </submittedName>
</protein>
<evidence type="ECO:0000313" key="8">
    <source>
        <dbReference type="Proteomes" id="UP001367030"/>
    </source>
</evidence>
<feature type="transmembrane region" description="Helical" evidence="6">
    <location>
        <begin position="114"/>
        <end position="132"/>
    </location>
</feature>
<name>A0ABU8X5S8_9BURK</name>
<evidence type="ECO:0000256" key="2">
    <source>
        <dbReference type="ARBA" id="ARBA00022475"/>
    </source>
</evidence>
<evidence type="ECO:0000256" key="1">
    <source>
        <dbReference type="ARBA" id="ARBA00004651"/>
    </source>
</evidence>
<accession>A0ABU8X5S8</accession>
<gene>
    <name evidence="7" type="ORF">WKW79_11270</name>
</gene>
<feature type="transmembrane region" description="Helical" evidence="6">
    <location>
        <begin position="144"/>
        <end position="163"/>
    </location>
</feature>
<reference evidence="7 8" key="1">
    <citation type="submission" date="2024-03" db="EMBL/GenBank/DDBJ databases">
        <title>Novel species of the genus Variovorax.</title>
        <authorList>
            <person name="Liu Q."/>
            <person name="Xin Y.-H."/>
        </authorList>
    </citation>
    <scope>NUCLEOTIDE SEQUENCE [LARGE SCALE GENOMIC DNA]</scope>
    <source>
        <strain evidence="7 8">KACC 18901</strain>
    </source>
</reference>
<comment type="caution">
    <text evidence="7">The sequence shown here is derived from an EMBL/GenBank/DDBJ whole genome shotgun (WGS) entry which is preliminary data.</text>
</comment>
<dbReference type="Proteomes" id="UP001367030">
    <property type="component" value="Unassembled WGS sequence"/>
</dbReference>
<sequence>MPFFWTTRMTLQSSQPAHALARHSSTPQLTTQVTKWFETCVLVAAQILLMAVILAMVVQLWIMFGSAIASQLSSIDSVPELMKSVQTAFSGVLLIILGLELMETLRVYFKSHRIRLETILAVAIIAVGRHVINLDVEHMAGSSLFGIAAIVLALAGGFFLVRYKAP</sequence>
<evidence type="ECO:0000313" key="7">
    <source>
        <dbReference type="EMBL" id="MEJ8855153.1"/>
    </source>
</evidence>
<keyword evidence="8" id="KW-1185">Reference proteome</keyword>
<feature type="transmembrane region" description="Helical" evidence="6">
    <location>
        <begin position="41"/>
        <end position="64"/>
    </location>
</feature>
<evidence type="ECO:0000256" key="5">
    <source>
        <dbReference type="ARBA" id="ARBA00023136"/>
    </source>
</evidence>
<keyword evidence="2" id="KW-1003">Cell membrane</keyword>
<feature type="transmembrane region" description="Helical" evidence="6">
    <location>
        <begin position="84"/>
        <end position="102"/>
    </location>
</feature>
<keyword evidence="3 6" id="KW-0812">Transmembrane</keyword>